<feature type="region of interest" description="Disordered" evidence="1">
    <location>
        <begin position="171"/>
        <end position="214"/>
    </location>
</feature>
<organism evidence="2 3">
    <name type="scientific">Cymbomonas tetramitiformis</name>
    <dbReference type="NCBI Taxonomy" id="36881"/>
    <lineage>
        <taxon>Eukaryota</taxon>
        <taxon>Viridiplantae</taxon>
        <taxon>Chlorophyta</taxon>
        <taxon>Pyramimonadophyceae</taxon>
        <taxon>Pyramimonadales</taxon>
        <taxon>Pyramimonadaceae</taxon>
        <taxon>Cymbomonas</taxon>
    </lineage>
</organism>
<proteinExistence type="predicted"/>
<keyword evidence="3" id="KW-1185">Reference proteome</keyword>
<evidence type="ECO:0000313" key="2">
    <source>
        <dbReference type="EMBL" id="KAK3257077.1"/>
    </source>
</evidence>
<name>A0AAE0FC78_9CHLO</name>
<evidence type="ECO:0000256" key="1">
    <source>
        <dbReference type="SAM" id="MobiDB-lite"/>
    </source>
</evidence>
<feature type="non-terminal residue" evidence="2">
    <location>
        <position position="452"/>
    </location>
</feature>
<feature type="region of interest" description="Disordered" evidence="1">
    <location>
        <begin position="262"/>
        <end position="294"/>
    </location>
</feature>
<feature type="compositionally biased region" description="Basic and acidic residues" evidence="1">
    <location>
        <begin position="278"/>
        <end position="292"/>
    </location>
</feature>
<accession>A0AAE0FC78</accession>
<dbReference type="AlphaFoldDB" id="A0AAE0FC78"/>
<reference evidence="2 3" key="1">
    <citation type="journal article" date="2015" name="Genome Biol. Evol.">
        <title>Comparative Genomics of a Bacterivorous Green Alga Reveals Evolutionary Causalities and Consequences of Phago-Mixotrophic Mode of Nutrition.</title>
        <authorList>
            <person name="Burns J.A."/>
            <person name="Paasch A."/>
            <person name="Narechania A."/>
            <person name="Kim E."/>
        </authorList>
    </citation>
    <scope>NUCLEOTIDE SEQUENCE [LARGE SCALE GENOMIC DNA]</scope>
    <source>
        <strain evidence="2 3">PLY_AMNH</strain>
    </source>
</reference>
<protein>
    <submittedName>
        <fullName evidence="2">Uncharacterized protein</fullName>
    </submittedName>
</protein>
<sequence>MFRRVFLRPQQNPAASDLQLQAAQRKFVCNLIFRPGSAQRPSLVAQGGAPITSLVDLDGGGLNRRGVDDDRAPNRPGVAPGGGAPMQPSVGPDGSDSCPTARVVSSNAPAGAPRNVYPLAHSHFPCLNPLSPRPLMQLERPSSRHLHTERRPQPRTVTDLQFFTDDSRLATKTNTRSSEVSPIGDPRVDNLRGSQPVLTANKAGRQTGGESEERSLELLRRAGAEACAGAQDSVCLEVLKHADGTSRPVGDITDVLKCSRAPGSCEARPSGDEAGDTLGHKAEGVSGHKDGGGSDLVEECHFQGQMKQTSRQASRLRQSEAGEKYNGISKEVAERDQISTEGAEYDRISTEGAERDLILTEEALRTGSLWASATPAGWGLEKEFLGISSSSQAADEGPSREVSESSTLCFKPSVLADISQKILAASEAALSDFPAQVSPAEAIPGIMCALLY</sequence>
<dbReference type="EMBL" id="LGRX02021065">
    <property type="protein sequence ID" value="KAK3257077.1"/>
    <property type="molecule type" value="Genomic_DNA"/>
</dbReference>
<dbReference type="Proteomes" id="UP001190700">
    <property type="component" value="Unassembled WGS sequence"/>
</dbReference>
<gene>
    <name evidence="2" type="ORF">CYMTET_33823</name>
</gene>
<feature type="region of interest" description="Disordered" evidence="1">
    <location>
        <begin position="59"/>
        <end position="106"/>
    </location>
</feature>
<feature type="compositionally biased region" description="Polar residues" evidence="1">
    <location>
        <begin position="171"/>
        <end position="180"/>
    </location>
</feature>
<comment type="caution">
    <text evidence="2">The sequence shown here is derived from an EMBL/GenBank/DDBJ whole genome shotgun (WGS) entry which is preliminary data.</text>
</comment>
<evidence type="ECO:0000313" key="3">
    <source>
        <dbReference type="Proteomes" id="UP001190700"/>
    </source>
</evidence>